<evidence type="ECO:0000256" key="10">
    <source>
        <dbReference type="PIRSR" id="PIRSR614732-1"/>
    </source>
</evidence>
<evidence type="ECO:0000256" key="7">
    <source>
        <dbReference type="ARBA" id="ARBA00049157"/>
    </source>
</evidence>
<name>A0AAN5Y8U9_PEDAC</name>
<dbReference type="HAMAP" id="MF_01200_B">
    <property type="entry name" value="OMPdecase_type1_B"/>
    <property type="match status" value="1"/>
</dbReference>
<proteinExistence type="inferred from homology"/>
<feature type="binding site" evidence="9">
    <location>
        <begin position="60"/>
        <end position="69"/>
    </location>
    <ligand>
        <name>substrate</name>
    </ligand>
</feature>
<evidence type="ECO:0000256" key="8">
    <source>
        <dbReference type="ARBA" id="ARBA00061012"/>
    </source>
</evidence>
<dbReference type="AlphaFoldDB" id="A0AAN5Y8U9"/>
<comment type="similarity">
    <text evidence="8 9">Belongs to the OMP decarboxylase family. Type 1 subfamily.</text>
</comment>
<dbReference type="EC" id="4.1.1.23" evidence="9"/>
<feature type="active site" description="For OMPdecase activity" evidence="10">
    <location>
        <position position="65"/>
    </location>
</feature>
<dbReference type="NCBIfam" id="NF001273">
    <property type="entry name" value="PRK00230.1"/>
    <property type="match status" value="1"/>
</dbReference>
<evidence type="ECO:0000256" key="12">
    <source>
        <dbReference type="RuleBase" id="RU000512"/>
    </source>
</evidence>
<feature type="active site" description="Proton donor" evidence="9">
    <location>
        <position position="62"/>
    </location>
</feature>
<feature type="binding site" evidence="9 11">
    <location>
        <position position="10"/>
    </location>
    <ligand>
        <name>substrate</name>
    </ligand>
</feature>
<dbReference type="Gene3D" id="3.20.20.70">
    <property type="entry name" value="Aldolase class I"/>
    <property type="match status" value="1"/>
</dbReference>
<evidence type="ECO:0000313" key="15">
    <source>
        <dbReference type="Proteomes" id="UP001280415"/>
    </source>
</evidence>
<dbReference type="InterPro" id="IPR018089">
    <property type="entry name" value="OMPdecase_AS"/>
</dbReference>
<dbReference type="Proteomes" id="UP001280415">
    <property type="component" value="Unassembled WGS sequence"/>
</dbReference>
<comment type="subunit">
    <text evidence="3 9">Homodimer.</text>
</comment>
<dbReference type="RefSeq" id="WP_024862876.1">
    <property type="nucleotide sequence ID" value="NZ_CAKMBA010000003.1"/>
</dbReference>
<feature type="active site" description="For OMPdecase activity" evidence="10">
    <location>
        <position position="60"/>
    </location>
</feature>
<comment type="catalytic activity">
    <reaction evidence="7 9 12">
        <text>orotidine 5'-phosphate + H(+) = UMP + CO2</text>
        <dbReference type="Rhea" id="RHEA:11596"/>
        <dbReference type="ChEBI" id="CHEBI:15378"/>
        <dbReference type="ChEBI" id="CHEBI:16526"/>
        <dbReference type="ChEBI" id="CHEBI:57538"/>
        <dbReference type="ChEBI" id="CHEBI:57865"/>
        <dbReference type="EC" id="4.1.1.23"/>
    </reaction>
</comment>
<evidence type="ECO:0000256" key="2">
    <source>
        <dbReference type="ARBA" id="ARBA00004861"/>
    </source>
</evidence>
<feature type="active site" description="For OMPdecase activity" evidence="10">
    <location>
        <position position="62"/>
    </location>
</feature>
<dbReference type="GO" id="GO:0044205">
    <property type="term" value="P:'de novo' UMP biosynthetic process"/>
    <property type="evidence" value="ECO:0007669"/>
    <property type="project" value="UniProtKB-UniRule"/>
</dbReference>
<dbReference type="KEGG" id="paci:A4V11_05855"/>
<dbReference type="PANTHER" id="PTHR32119">
    <property type="entry name" value="OROTIDINE 5'-PHOSPHATE DECARBOXYLASE"/>
    <property type="match status" value="1"/>
</dbReference>
<comment type="pathway">
    <text evidence="2 9 12">Pyrimidine metabolism; UMP biosynthesis via de novo pathway; UMP from orotate: step 2/2.</text>
</comment>
<dbReference type="InterPro" id="IPR013785">
    <property type="entry name" value="Aldolase_TIM"/>
</dbReference>
<reference evidence="14" key="1">
    <citation type="journal article" date="2023" name="PeerJ">
        <title>Selection and evaluation of lactic acid bacteria from chicken feces in Thailand as potential probiotics.</title>
        <authorList>
            <person name="Khurajog B."/>
            <person name="Disastra Y."/>
            <person name="Lawwyne L.D."/>
            <person name="Sirichokchatchawan W."/>
            <person name="Niyomtham W."/>
            <person name="Yindee J."/>
            <person name="Hampson D.J."/>
            <person name="Prapasarakul N."/>
        </authorList>
    </citation>
    <scope>NUCLEOTIDE SEQUENCE</scope>
    <source>
        <strain evidence="14">BF14</strain>
    </source>
</reference>
<comment type="caution">
    <text evidence="14">The sequence shown here is derived from an EMBL/GenBank/DDBJ whole genome shotgun (WGS) entry which is preliminary data.</text>
</comment>
<reference evidence="14" key="2">
    <citation type="submission" date="2023-10" db="EMBL/GenBank/DDBJ databases">
        <authorList>
            <person name="Khurajog B."/>
        </authorList>
    </citation>
    <scope>NUCLEOTIDE SEQUENCE</scope>
    <source>
        <strain evidence="14">BF14</strain>
    </source>
</reference>
<evidence type="ECO:0000256" key="6">
    <source>
        <dbReference type="ARBA" id="ARBA00023239"/>
    </source>
</evidence>
<dbReference type="CDD" id="cd04725">
    <property type="entry name" value="OMP_decarboxylase_like"/>
    <property type="match status" value="1"/>
</dbReference>
<comment type="function">
    <text evidence="1 9">Catalyzes the decarboxylation of orotidine 5'-monophosphate (OMP) to uridine 5'-monophosphate (UMP).</text>
</comment>
<dbReference type="GO" id="GO:0005829">
    <property type="term" value="C:cytosol"/>
    <property type="evidence" value="ECO:0007669"/>
    <property type="project" value="TreeGrafter"/>
</dbReference>
<feature type="binding site" evidence="9 11">
    <location>
        <position position="33"/>
    </location>
    <ligand>
        <name>substrate</name>
    </ligand>
</feature>
<dbReference type="PROSITE" id="PS00156">
    <property type="entry name" value="OMPDECASE"/>
    <property type="match status" value="1"/>
</dbReference>
<evidence type="ECO:0000256" key="11">
    <source>
        <dbReference type="PIRSR" id="PIRSR614732-2"/>
    </source>
</evidence>
<dbReference type="NCBIfam" id="TIGR01740">
    <property type="entry name" value="pyrF"/>
    <property type="match status" value="1"/>
</dbReference>
<dbReference type="Pfam" id="PF00215">
    <property type="entry name" value="OMPdecase"/>
    <property type="match status" value="1"/>
</dbReference>
<evidence type="ECO:0000313" key="14">
    <source>
        <dbReference type="EMBL" id="MDV2910381.1"/>
    </source>
</evidence>
<dbReference type="PANTHER" id="PTHR32119:SF2">
    <property type="entry name" value="OROTIDINE 5'-PHOSPHATE DECARBOXYLASE"/>
    <property type="match status" value="1"/>
</dbReference>
<dbReference type="GO" id="GO:0004590">
    <property type="term" value="F:orotidine-5'-phosphate decarboxylase activity"/>
    <property type="evidence" value="ECO:0007669"/>
    <property type="project" value="UniProtKB-UniRule"/>
</dbReference>
<feature type="binding site" evidence="9 11">
    <location>
        <position position="124"/>
    </location>
    <ligand>
        <name>substrate</name>
    </ligand>
</feature>
<dbReference type="SMART" id="SM00934">
    <property type="entry name" value="OMPdecase"/>
    <property type="match status" value="1"/>
</dbReference>
<dbReference type="InterPro" id="IPR001754">
    <property type="entry name" value="OMPdeCOase_dom"/>
</dbReference>
<dbReference type="EMBL" id="JAWJAX010000001">
    <property type="protein sequence ID" value="MDV2910381.1"/>
    <property type="molecule type" value="Genomic_DNA"/>
</dbReference>
<protein>
    <recommendedName>
        <fullName evidence="9">Orotidine 5'-phosphate decarboxylase</fullName>
        <ecNumber evidence="9">4.1.1.23</ecNumber>
    </recommendedName>
    <alternativeName>
        <fullName evidence="9">OMP decarboxylase</fullName>
        <shortName evidence="9">OMPDCase</shortName>
        <shortName evidence="9">OMPdecase</shortName>
    </alternativeName>
</protein>
<evidence type="ECO:0000256" key="1">
    <source>
        <dbReference type="ARBA" id="ARBA00002356"/>
    </source>
</evidence>
<feature type="binding site" evidence="9 11">
    <location>
        <position position="186"/>
    </location>
    <ligand>
        <name>substrate</name>
    </ligand>
</feature>
<feature type="binding site" evidence="9 11">
    <location>
        <position position="195"/>
    </location>
    <ligand>
        <name>substrate</name>
    </ligand>
</feature>
<keyword evidence="5 9" id="KW-0665">Pyrimidine biosynthesis</keyword>
<organism evidence="14 15">
    <name type="scientific">Pediococcus acidilactici</name>
    <dbReference type="NCBI Taxonomy" id="1254"/>
    <lineage>
        <taxon>Bacteria</taxon>
        <taxon>Bacillati</taxon>
        <taxon>Bacillota</taxon>
        <taxon>Bacilli</taxon>
        <taxon>Lactobacillales</taxon>
        <taxon>Lactobacillaceae</taxon>
        <taxon>Pediococcus</taxon>
        <taxon>Pediococcus acidilactici group</taxon>
    </lineage>
</organism>
<dbReference type="GO" id="GO:0006207">
    <property type="term" value="P:'de novo' pyrimidine nucleobase biosynthetic process"/>
    <property type="evidence" value="ECO:0007669"/>
    <property type="project" value="InterPro"/>
</dbReference>
<keyword evidence="4 9" id="KW-0210">Decarboxylase</keyword>
<feature type="domain" description="Orotidine 5'-phosphate decarboxylase" evidence="13">
    <location>
        <begin position="4"/>
        <end position="231"/>
    </location>
</feature>
<feature type="binding site" evidence="9 11">
    <location>
        <position position="216"/>
    </location>
    <ligand>
        <name>substrate</name>
    </ligand>
</feature>
<keyword evidence="6 9" id="KW-0456">Lyase</keyword>
<sequence length="237" mass="25914">MKTPVMIALDFESVEELQSFLKQFPSHLKLTVKIGMELFYGQGPQIVRNLRQKGHAVFLDLKLHDIPNTVEKAMFQLGKLGIQYTTVHALGGKPMIQAAKRGLMAGARAAKVPAPKLLAVTELTSISERQLQEEQNVPLKMNEQVQKLAQLAENAGADGVICSPHEVAQLKPVLPADFLYVTPGIRMPDAKKDDQQRVMTPAEAQKAGSSALVVGRPITKAADPVVAYQKIVESMQD</sequence>
<accession>A0AAN5Y8U9</accession>
<dbReference type="InterPro" id="IPR011060">
    <property type="entry name" value="RibuloseP-bd_barrel"/>
</dbReference>
<gene>
    <name evidence="9 14" type="primary">pyrF</name>
    <name evidence="14" type="ORF">R0H03_00660</name>
</gene>
<evidence type="ECO:0000259" key="13">
    <source>
        <dbReference type="SMART" id="SM00934"/>
    </source>
</evidence>
<feature type="binding site" evidence="9 11">
    <location>
        <position position="215"/>
    </location>
    <ligand>
        <name>substrate</name>
    </ligand>
</feature>
<evidence type="ECO:0000256" key="4">
    <source>
        <dbReference type="ARBA" id="ARBA00022793"/>
    </source>
</evidence>
<dbReference type="FunFam" id="3.20.20.70:FF:000015">
    <property type="entry name" value="Orotidine 5'-phosphate decarboxylase"/>
    <property type="match status" value="1"/>
</dbReference>
<dbReference type="InterPro" id="IPR014732">
    <property type="entry name" value="OMPdecase"/>
</dbReference>
<dbReference type="InterPro" id="IPR047596">
    <property type="entry name" value="OMPdecase_bac"/>
</dbReference>
<evidence type="ECO:0000256" key="3">
    <source>
        <dbReference type="ARBA" id="ARBA00011738"/>
    </source>
</evidence>
<evidence type="ECO:0000256" key="5">
    <source>
        <dbReference type="ARBA" id="ARBA00022975"/>
    </source>
</evidence>
<dbReference type="SUPFAM" id="SSF51366">
    <property type="entry name" value="Ribulose-phoshate binding barrel"/>
    <property type="match status" value="1"/>
</dbReference>
<evidence type="ECO:0000256" key="9">
    <source>
        <dbReference type="HAMAP-Rule" id="MF_01200"/>
    </source>
</evidence>